<dbReference type="OrthoDB" id="9801938at2"/>
<dbReference type="AlphaFoldDB" id="A0A0R1UVJ5"/>
<comment type="cofactor">
    <cofactor evidence="5">
        <name>Mg(2+)</name>
        <dbReference type="ChEBI" id="CHEBI:18420"/>
    </cofactor>
</comment>
<dbReference type="RefSeq" id="WP_054653145.1">
    <property type="nucleotide sequence ID" value="NZ_AZGC01000018.1"/>
</dbReference>
<comment type="similarity">
    <text evidence="1 5">Belongs to the 5-formyltetrahydrofolate cyclo-ligase family.</text>
</comment>
<gene>
    <name evidence="6" type="ORF">FC21_GL000746</name>
</gene>
<keyword evidence="2 4" id="KW-0547">Nucleotide-binding</keyword>
<feature type="binding site" evidence="4">
    <location>
        <begin position="3"/>
        <end position="7"/>
    </location>
    <ligand>
        <name>ATP</name>
        <dbReference type="ChEBI" id="CHEBI:30616"/>
    </ligand>
</feature>
<dbReference type="GO" id="GO:0009396">
    <property type="term" value="P:folic acid-containing compound biosynthetic process"/>
    <property type="evidence" value="ECO:0007669"/>
    <property type="project" value="TreeGrafter"/>
</dbReference>
<proteinExistence type="inferred from homology"/>
<dbReference type="Proteomes" id="UP000051084">
    <property type="component" value="Unassembled WGS sequence"/>
</dbReference>
<dbReference type="PATRIC" id="fig|1423742.4.peg.775"/>
<dbReference type="Gene3D" id="3.40.50.10420">
    <property type="entry name" value="NagB/RpiA/CoA transferase-like"/>
    <property type="match status" value="1"/>
</dbReference>
<name>A0A0R1UVJ5_9LACO</name>
<dbReference type="Pfam" id="PF01812">
    <property type="entry name" value="5-FTHF_cyc-lig"/>
    <property type="match status" value="1"/>
</dbReference>
<dbReference type="NCBIfam" id="TIGR02727">
    <property type="entry name" value="MTHFS_bact"/>
    <property type="match status" value="1"/>
</dbReference>
<keyword evidence="6" id="KW-0436">Ligase</keyword>
<dbReference type="InterPro" id="IPR037171">
    <property type="entry name" value="NagB/RpiA_transferase-like"/>
</dbReference>
<evidence type="ECO:0000256" key="5">
    <source>
        <dbReference type="RuleBase" id="RU361279"/>
    </source>
</evidence>
<accession>A0A0R1UVJ5</accession>
<evidence type="ECO:0000256" key="3">
    <source>
        <dbReference type="ARBA" id="ARBA00022840"/>
    </source>
</evidence>
<evidence type="ECO:0000313" key="7">
    <source>
        <dbReference type="Proteomes" id="UP000051084"/>
    </source>
</evidence>
<dbReference type="GO" id="GO:0030272">
    <property type="term" value="F:5-formyltetrahydrofolate cyclo-ligase activity"/>
    <property type="evidence" value="ECO:0007669"/>
    <property type="project" value="UniProtKB-EC"/>
</dbReference>
<keyword evidence="5" id="KW-0460">Magnesium</keyword>
<evidence type="ECO:0000256" key="1">
    <source>
        <dbReference type="ARBA" id="ARBA00010638"/>
    </source>
</evidence>
<evidence type="ECO:0000256" key="4">
    <source>
        <dbReference type="PIRSR" id="PIRSR006806-1"/>
    </source>
</evidence>
<dbReference type="STRING" id="417373.GCA_001570685_00808"/>
<dbReference type="GO" id="GO:0005524">
    <property type="term" value="F:ATP binding"/>
    <property type="evidence" value="ECO:0007669"/>
    <property type="project" value="UniProtKB-KW"/>
</dbReference>
<feature type="binding site" evidence="4">
    <location>
        <begin position="129"/>
        <end position="137"/>
    </location>
    <ligand>
        <name>ATP</name>
        <dbReference type="ChEBI" id="CHEBI:30616"/>
    </ligand>
</feature>
<feature type="binding site" evidence="4">
    <location>
        <position position="53"/>
    </location>
    <ligand>
        <name>substrate</name>
    </ligand>
</feature>
<dbReference type="PIRSF" id="PIRSF006806">
    <property type="entry name" value="FTHF_cligase"/>
    <property type="match status" value="1"/>
</dbReference>
<dbReference type="GO" id="GO:0035999">
    <property type="term" value="P:tetrahydrofolate interconversion"/>
    <property type="evidence" value="ECO:0007669"/>
    <property type="project" value="TreeGrafter"/>
</dbReference>
<feature type="binding site" evidence="4">
    <location>
        <position position="48"/>
    </location>
    <ligand>
        <name>substrate</name>
    </ligand>
</feature>
<dbReference type="PANTHER" id="PTHR23407">
    <property type="entry name" value="ATPASE INHIBITOR/5-FORMYLTETRAHYDROFOLATE CYCLO-LIGASE"/>
    <property type="match status" value="1"/>
</dbReference>
<dbReference type="PANTHER" id="PTHR23407:SF1">
    <property type="entry name" value="5-FORMYLTETRAHYDROFOLATE CYCLO-LIGASE"/>
    <property type="match status" value="1"/>
</dbReference>
<dbReference type="InterPro" id="IPR002698">
    <property type="entry name" value="FTHF_cligase"/>
</dbReference>
<comment type="catalytic activity">
    <reaction evidence="5">
        <text>(6S)-5-formyl-5,6,7,8-tetrahydrofolate + ATP = (6R)-5,10-methenyltetrahydrofolate + ADP + phosphate</text>
        <dbReference type="Rhea" id="RHEA:10488"/>
        <dbReference type="ChEBI" id="CHEBI:30616"/>
        <dbReference type="ChEBI" id="CHEBI:43474"/>
        <dbReference type="ChEBI" id="CHEBI:57455"/>
        <dbReference type="ChEBI" id="CHEBI:57457"/>
        <dbReference type="ChEBI" id="CHEBI:456216"/>
        <dbReference type="EC" id="6.3.3.2"/>
    </reaction>
</comment>
<keyword evidence="7" id="KW-1185">Reference proteome</keyword>
<evidence type="ECO:0000313" key="6">
    <source>
        <dbReference type="EMBL" id="KRL95642.1"/>
    </source>
</evidence>
<dbReference type="EC" id="6.3.3.2" evidence="5"/>
<keyword evidence="3 4" id="KW-0067">ATP-binding</keyword>
<dbReference type="GO" id="GO:0046872">
    <property type="term" value="F:metal ion binding"/>
    <property type="evidence" value="ECO:0007669"/>
    <property type="project" value="UniProtKB-KW"/>
</dbReference>
<reference evidence="6 7" key="1">
    <citation type="journal article" date="2015" name="Genome Announc.">
        <title>Expanding the biotechnology potential of lactobacilli through comparative genomics of 213 strains and associated genera.</title>
        <authorList>
            <person name="Sun Z."/>
            <person name="Harris H.M."/>
            <person name="McCann A."/>
            <person name="Guo C."/>
            <person name="Argimon S."/>
            <person name="Zhang W."/>
            <person name="Yang X."/>
            <person name="Jeffery I.B."/>
            <person name="Cooney J.C."/>
            <person name="Kagawa T.F."/>
            <person name="Liu W."/>
            <person name="Song Y."/>
            <person name="Salvetti E."/>
            <person name="Wrobel A."/>
            <person name="Rasinkangas P."/>
            <person name="Parkhill J."/>
            <person name="Rea M.C."/>
            <person name="O'Sullivan O."/>
            <person name="Ritari J."/>
            <person name="Douillard F.P."/>
            <person name="Paul Ross R."/>
            <person name="Yang R."/>
            <person name="Briner A.E."/>
            <person name="Felis G.E."/>
            <person name="de Vos W.M."/>
            <person name="Barrangou R."/>
            <person name="Klaenhammer T.R."/>
            <person name="Caufield P.W."/>
            <person name="Cui Y."/>
            <person name="Zhang H."/>
            <person name="O'Toole P.W."/>
        </authorList>
    </citation>
    <scope>NUCLEOTIDE SEQUENCE [LARGE SCALE GENOMIC DNA]</scope>
    <source>
        <strain evidence="6 7">DSM 18793</strain>
    </source>
</reference>
<dbReference type="EMBL" id="AZGC01000018">
    <property type="protein sequence ID" value="KRL95642.1"/>
    <property type="molecule type" value="Genomic_DNA"/>
</dbReference>
<dbReference type="InterPro" id="IPR024185">
    <property type="entry name" value="FTHF_cligase-like_sf"/>
</dbReference>
<dbReference type="SUPFAM" id="SSF100950">
    <property type="entry name" value="NagB/RpiA/CoA transferase-like"/>
    <property type="match status" value="1"/>
</dbReference>
<organism evidence="6 7">
    <name type="scientific">Limosilactobacillus equigenerosi DSM 18793 = JCM 14505</name>
    <dbReference type="NCBI Taxonomy" id="1423742"/>
    <lineage>
        <taxon>Bacteria</taxon>
        <taxon>Bacillati</taxon>
        <taxon>Bacillota</taxon>
        <taxon>Bacilli</taxon>
        <taxon>Lactobacillales</taxon>
        <taxon>Lactobacillaceae</taxon>
        <taxon>Limosilactobacillus</taxon>
    </lineage>
</organism>
<evidence type="ECO:0000256" key="2">
    <source>
        <dbReference type="ARBA" id="ARBA00022741"/>
    </source>
</evidence>
<comment type="caution">
    <text evidence="6">The sequence shown here is derived from an EMBL/GenBank/DDBJ whole genome shotgun (WGS) entry which is preliminary data.</text>
</comment>
<keyword evidence="5" id="KW-0479">Metal-binding</keyword>
<sequence length="181" mass="19778">MQKSLLRQQIMALMQQQANQQSMETAQLISQLLQLPSWHQASVIATTLNQPFELATTGIIAAAWAAGKQVVVPQTLPHRQMQMRVLTSTTQLERTNFGVMEPITGEIVPPTAIDLIVVPGVAFTKDGARLGFGGGYYDRYLATFQGATVALALPWQVQPAGAWPTESFDVKIQTVLTTERG</sequence>
<protein>
    <recommendedName>
        <fullName evidence="5">5-formyltetrahydrofolate cyclo-ligase</fullName>
        <ecNumber evidence="5">6.3.3.2</ecNumber>
    </recommendedName>
</protein>